<feature type="compositionally biased region" description="Acidic residues" evidence="1">
    <location>
        <begin position="106"/>
        <end position="115"/>
    </location>
</feature>
<reference evidence="2" key="1">
    <citation type="submission" date="2016-10" db="EMBL/GenBank/DDBJ databases">
        <title>Sequence of Gallionella enrichment culture.</title>
        <authorList>
            <person name="Poehlein A."/>
            <person name="Muehling M."/>
            <person name="Daniel R."/>
        </authorList>
    </citation>
    <scope>NUCLEOTIDE SEQUENCE</scope>
</reference>
<sequence>MLGFRVREHTRTLMERNAPDAHDDRSPGAVPHPTHEQAHERAREIAAGKGREASDVSMSDYMQAKRELTGESDGDRQEAILDSIQLPERWEAVPESTGIQFPESPSEGEDEDGLSDVDQMAEGGVEKATRERMDESAREKKIEDKETE</sequence>
<dbReference type="AlphaFoldDB" id="A0A1J5SLX6"/>
<protein>
    <submittedName>
        <fullName evidence="2">Uncharacterized protein</fullName>
    </submittedName>
</protein>
<accession>A0A1J5SLX6</accession>
<feature type="compositionally biased region" description="Basic and acidic residues" evidence="1">
    <location>
        <begin position="124"/>
        <end position="148"/>
    </location>
</feature>
<evidence type="ECO:0000313" key="2">
    <source>
        <dbReference type="EMBL" id="OIR05109.1"/>
    </source>
</evidence>
<feature type="compositionally biased region" description="Basic and acidic residues" evidence="1">
    <location>
        <begin position="33"/>
        <end position="54"/>
    </location>
</feature>
<proteinExistence type="predicted"/>
<feature type="compositionally biased region" description="Basic and acidic residues" evidence="1">
    <location>
        <begin position="63"/>
        <end position="79"/>
    </location>
</feature>
<feature type="region of interest" description="Disordered" evidence="1">
    <location>
        <begin position="1"/>
        <end position="148"/>
    </location>
</feature>
<organism evidence="2">
    <name type="scientific">mine drainage metagenome</name>
    <dbReference type="NCBI Taxonomy" id="410659"/>
    <lineage>
        <taxon>unclassified sequences</taxon>
        <taxon>metagenomes</taxon>
        <taxon>ecological metagenomes</taxon>
    </lineage>
</organism>
<dbReference type="EMBL" id="MLJW01000052">
    <property type="protein sequence ID" value="OIR05109.1"/>
    <property type="molecule type" value="Genomic_DNA"/>
</dbReference>
<name>A0A1J5SLX6_9ZZZZ</name>
<evidence type="ECO:0000256" key="1">
    <source>
        <dbReference type="SAM" id="MobiDB-lite"/>
    </source>
</evidence>
<comment type="caution">
    <text evidence="2">The sequence shown here is derived from an EMBL/GenBank/DDBJ whole genome shotgun (WGS) entry which is preliminary data.</text>
</comment>
<gene>
    <name evidence="2" type="ORF">GALL_126670</name>
</gene>
<feature type="compositionally biased region" description="Basic and acidic residues" evidence="1">
    <location>
        <begin position="1"/>
        <end position="26"/>
    </location>
</feature>